<reference evidence="2" key="1">
    <citation type="submission" date="2021-02" db="EMBL/GenBank/DDBJ databases">
        <authorList>
            <person name="Nowell W R."/>
        </authorList>
    </citation>
    <scope>NUCLEOTIDE SEQUENCE</scope>
</reference>
<protein>
    <submittedName>
        <fullName evidence="2">Uncharacterized protein</fullName>
    </submittedName>
</protein>
<dbReference type="Proteomes" id="UP000663862">
    <property type="component" value="Unassembled WGS sequence"/>
</dbReference>
<gene>
    <name evidence="2" type="ORF">TSG867_LOCUS33794</name>
</gene>
<evidence type="ECO:0000256" key="1">
    <source>
        <dbReference type="SAM" id="MobiDB-lite"/>
    </source>
</evidence>
<feature type="non-terminal residue" evidence="2">
    <location>
        <position position="1"/>
    </location>
</feature>
<dbReference type="EMBL" id="CAJOBQ010012177">
    <property type="protein sequence ID" value="CAF4712861.1"/>
    <property type="molecule type" value="Genomic_DNA"/>
</dbReference>
<sequence length="94" mass="10815">MVTTNINSIMDAQPHLLAQGLSGRQQPSLPPPITTKKQRKKCHGNLKLQRFKKKCRKRGLTKEEIEKLIDQHNHTDKDVIETEQMEVTTNSNNQ</sequence>
<accession>A0A821J2F0</accession>
<comment type="caution">
    <text evidence="2">The sequence shown here is derived from an EMBL/GenBank/DDBJ whole genome shotgun (WGS) entry which is preliminary data.</text>
</comment>
<feature type="region of interest" description="Disordered" evidence="1">
    <location>
        <begin position="20"/>
        <end position="44"/>
    </location>
</feature>
<evidence type="ECO:0000313" key="2">
    <source>
        <dbReference type="EMBL" id="CAF4712861.1"/>
    </source>
</evidence>
<dbReference type="AlphaFoldDB" id="A0A821J2F0"/>
<name>A0A821J2F0_9BILA</name>
<evidence type="ECO:0000313" key="3">
    <source>
        <dbReference type="Proteomes" id="UP000663862"/>
    </source>
</evidence>
<organism evidence="2 3">
    <name type="scientific">Rotaria socialis</name>
    <dbReference type="NCBI Taxonomy" id="392032"/>
    <lineage>
        <taxon>Eukaryota</taxon>
        <taxon>Metazoa</taxon>
        <taxon>Spiralia</taxon>
        <taxon>Gnathifera</taxon>
        <taxon>Rotifera</taxon>
        <taxon>Eurotatoria</taxon>
        <taxon>Bdelloidea</taxon>
        <taxon>Philodinida</taxon>
        <taxon>Philodinidae</taxon>
        <taxon>Rotaria</taxon>
    </lineage>
</organism>
<proteinExistence type="predicted"/>